<dbReference type="EMBL" id="HE681721">
    <property type="protein sequence ID" value="CCG26011.1"/>
    <property type="molecule type" value="Genomic_DNA"/>
</dbReference>
<gene>
    <name evidence="1" type="ORF">CORT_0C06370</name>
</gene>
<reference evidence="1 2" key="1">
    <citation type="journal article" date="2012" name="PLoS ONE">
        <title>Sequence and analysis of the genome of the pathogenic yeast Candida orthopsilosis.</title>
        <authorList>
            <person name="Riccombeni A."/>
            <person name="Vidanes G."/>
            <person name="Proux-Wera E."/>
            <person name="Wolfe K.H."/>
            <person name="Butler G."/>
        </authorList>
    </citation>
    <scope>NUCLEOTIDE SEQUENCE [LARGE SCALE GENOMIC DNA]</scope>
    <source>
        <strain evidence="1 2">Co 90-125</strain>
    </source>
</reference>
<organism evidence="1 2">
    <name type="scientific">Candida orthopsilosis (strain 90-125)</name>
    <name type="common">Yeast</name>
    <dbReference type="NCBI Taxonomy" id="1136231"/>
    <lineage>
        <taxon>Eukaryota</taxon>
        <taxon>Fungi</taxon>
        <taxon>Dikarya</taxon>
        <taxon>Ascomycota</taxon>
        <taxon>Saccharomycotina</taxon>
        <taxon>Pichiomycetes</taxon>
        <taxon>Debaryomycetaceae</taxon>
        <taxon>Candida/Lodderomyces clade</taxon>
        <taxon>Candida</taxon>
    </lineage>
</organism>
<name>H8X459_CANO9</name>
<evidence type="ECO:0000313" key="2">
    <source>
        <dbReference type="Proteomes" id="UP000005018"/>
    </source>
</evidence>
<protein>
    <submittedName>
        <fullName evidence="1">Uncharacterized protein</fullName>
    </submittedName>
</protein>
<sequence length="193" mass="22632">MYQLQLFFRFLQQFEQNKILCSKSSAMIREIIPVERAQKLKYGLTMRILNSNIEFKEFHVFKILQLQQNNVSHQQLYQRLASLIDKVAASLYKEHMLSTLSSYPLTEIVVISYFVAEKFPCLFYDYDTLDLSKSKSILLQRKDSAKEASITKIERYNQMWIITYLLKVAYIKHVKSTACDLSVDDASFNRLGS</sequence>
<dbReference type="GeneID" id="14539365"/>
<dbReference type="OrthoDB" id="4022545at2759"/>
<dbReference type="RefSeq" id="XP_003868915.1">
    <property type="nucleotide sequence ID" value="XM_003868867.1"/>
</dbReference>
<proteinExistence type="predicted"/>
<dbReference type="KEGG" id="cot:CORT_0C06370"/>
<accession>H8X459</accession>
<dbReference type="Proteomes" id="UP000005018">
    <property type="component" value="Chromosome 3"/>
</dbReference>
<dbReference type="HOGENOM" id="CLU_121510_0_0_1"/>
<dbReference type="AlphaFoldDB" id="H8X459"/>
<evidence type="ECO:0000313" key="1">
    <source>
        <dbReference type="EMBL" id="CCG26011.1"/>
    </source>
</evidence>
<keyword evidence="2" id="KW-1185">Reference proteome</keyword>